<evidence type="ECO:0000313" key="3">
    <source>
        <dbReference type="Proteomes" id="UP001320159"/>
    </source>
</evidence>
<name>A0AAP2RBW2_9EURY</name>
<comment type="caution">
    <text evidence="2">The sequence shown here is derived from an EMBL/GenBank/DDBJ whole genome shotgun (WGS) entry which is preliminary data.</text>
</comment>
<protein>
    <submittedName>
        <fullName evidence="2">MBL fold metallo-hydrolase</fullName>
    </submittedName>
</protein>
<dbReference type="AlphaFoldDB" id="A0AAP2RBW2"/>
<dbReference type="SUPFAM" id="SSF56281">
    <property type="entry name" value="Metallo-hydrolase/oxidoreductase"/>
    <property type="match status" value="1"/>
</dbReference>
<keyword evidence="3" id="KW-1185">Reference proteome</keyword>
<dbReference type="SMART" id="SM00849">
    <property type="entry name" value="Lactamase_B"/>
    <property type="match status" value="1"/>
</dbReference>
<evidence type="ECO:0000313" key="2">
    <source>
        <dbReference type="EMBL" id="MCD1294664.1"/>
    </source>
</evidence>
<accession>A0AAP2RBW2</accession>
<dbReference type="RefSeq" id="WP_230741496.1">
    <property type="nucleotide sequence ID" value="NZ_PGCK01000004.1"/>
</dbReference>
<proteinExistence type="predicted"/>
<dbReference type="Gene3D" id="3.60.15.10">
    <property type="entry name" value="Ribonuclease Z/Hydroxyacylglutathione hydrolase-like"/>
    <property type="match status" value="1"/>
</dbReference>
<sequence>MRVVFLGTNGWYDTKTGNTLCTLIEAGDKFIVLDAGNGIHKLNRHIPREDARQTFLFLSHFHLDHVEGLHTLNKSRLSKGLKIYGQEGTRSILNYLMNDPFSVPLSDMPYPVSINELPENRHDVPFLEDFRFLLHSSRCLGYRFNIEGKIVAYCTDTGICDNLIELAKDADLLITECSFRFGQHSDHWPHLNPVDAVNVAKKANVKKMALVHFDANRYPELENRKEVYDRMIKEFDGLIVSYDDMEIEI</sequence>
<reference evidence="2 3" key="1">
    <citation type="submission" date="2017-11" db="EMBL/GenBank/DDBJ databases">
        <title>Isolation and Characterization of Family Methanocellaceae Species from Potential Methane Hydrate Area Offshore Southwestern Taiwan.</title>
        <authorList>
            <person name="Zhang W.-L."/>
            <person name="Chen W.-C."/>
            <person name="Lai M.-C."/>
            <person name="Chen S.-C."/>
        </authorList>
    </citation>
    <scope>NUCLEOTIDE SEQUENCE [LARGE SCALE GENOMIC DNA]</scope>
    <source>
        <strain evidence="2 3">CWC-04</strain>
    </source>
</reference>
<dbReference type="Pfam" id="PF12706">
    <property type="entry name" value="Lactamase_B_2"/>
    <property type="match status" value="1"/>
</dbReference>
<dbReference type="CDD" id="cd16272">
    <property type="entry name" value="RNaseZ_MBL-fold"/>
    <property type="match status" value="1"/>
</dbReference>
<organism evidence="2 3">
    <name type="scientific">Methanooceanicella nereidis</name>
    <dbReference type="NCBI Taxonomy" id="2052831"/>
    <lineage>
        <taxon>Archaea</taxon>
        <taxon>Methanobacteriati</taxon>
        <taxon>Methanobacteriota</taxon>
        <taxon>Stenosarchaea group</taxon>
        <taxon>Methanomicrobia</taxon>
        <taxon>Methanocellales</taxon>
        <taxon>Methanocellaceae</taxon>
        <taxon>Methanooceanicella</taxon>
    </lineage>
</organism>
<dbReference type="PANTHER" id="PTHR46018:SF4">
    <property type="entry name" value="METALLO-HYDROLASE YHFI-RELATED"/>
    <property type="match status" value="1"/>
</dbReference>
<gene>
    <name evidence="2" type="ORF">CUJ83_06580</name>
</gene>
<feature type="domain" description="Metallo-beta-lactamase" evidence="1">
    <location>
        <begin position="18"/>
        <end position="212"/>
    </location>
</feature>
<dbReference type="PANTHER" id="PTHR46018">
    <property type="entry name" value="ZINC PHOSPHODIESTERASE ELAC PROTEIN 1"/>
    <property type="match status" value="1"/>
</dbReference>
<dbReference type="InterPro" id="IPR001279">
    <property type="entry name" value="Metallo-B-lactamas"/>
</dbReference>
<evidence type="ECO:0000259" key="1">
    <source>
        <dbReference type="SMART" id="SM00849"/>
    </source>
</evidence>
<dbReference type="Proteomes" id="UP001320159">
    <property type="component" value="Unassembled WGS sequence"/>
</dbReference>
<dbReference type="EMBL" id="PGCK01000004">
    <property type="protein sequence ID" value="MCD1294664.1"/>
    <property type="molecule type" value="Genomic_DNA"/>
</dbReference>
<dbReference type="InterPro" id="IPR036866">
    <property type="entry name" value="RibonucZ/Hydroxyglut_hydro"/>
</dbReference>
<dbReference type="GO" id="GO:0042781">
    <property type="term" value="F:3'-tRNA processing endoribonuclease activity"/>
    <property type="evidence" value="ECO:0007669"/>
    <property type="project" value="TreeGrafter"/>
</dbReference>